<reference evidence="2 3" key="1">
    <citation type="submission" date="2023-03" db="EMBL/GenBank/DDBJ databases">
        <authorList>
            <person name="Mo P."/>
        </authorList>
    </citation>
    <scope>NUCLEOTIDE SEQUENCE [LARGE SCALE GENOMIC DNA]</scope>
    <source>
        <strain evidence="2 3">HUAS 5</strain>
    </source>
</reference>
<dbReference type="Pfam" id="PF09339">
    <property type="entry name" value="HTH_IclR"/>
    <property type="match status" value="1"/>
</dbReference>
<evidence type="ECO:0000313" key="3">
    <source>
        <dbReference type="Proteomes" id="UP001216440"/>
    </source>
</evidence>
<proteinExistence type="predicted"/>
<dbReference type="EMBL" id="CP121682">
    <property type="protein sequence ID" value="WGD39386.1"/>
    <property type="molecule type" value="Genomic_DNA"/>
</dbReference>
<keyword evidence="3" id="KW-1185">Reference proteome</keyword>
<dbReference type="InterPro" id="IPR005471">
    <property type="entry name" value="Tscrpt_reg_IclR_N"/>
</dbReference>
<sequence length="242" mass="25685">MTSGERAGDGDPVTPRRRAVLEVLRTAGAPLGVNEVAERVGVHANTARFHLDSLVTRGAVERTLEAPSGRGRPRAVYAPRRGMDRGGRREYRLLARMLLSRLATAGAGAEAEAVEAGRAWGRHLVDPAPPFHTVTGREAVDRLVALLADLGFDPVAPVAPVAPVSQAGPVNDGSDEVPDVIRLRHCPFLELAEEYRQIVCPLHLGLMKGALAALDAPVAAGRLVPFAEPDVCHAHFVPARAA</sequence>
<evidence type="ECO:0000259" key="1">
    <source>
        <dbReference type="Pfam" id="PF09339"/>
    </source>
</evidence>
<dbReference type="Proteomes" id="UP001216440">
    <property type="component" value="Chromosome"/>
</dbReference>
<feature type="domain" description="HTH iclR-type" evidence="1">
    <location>
        <begin position="19"/>
        <end position="62"/>
    </location>
</feature>
<dbReference type="SUPFAM" id="SSF46785">
    <property type="entry name" value="Winged helix' DNA-binding domain"/>
    <property type="match status" value="1"/>
</dbReference>
<gene>
    <name evidence="2" type="ORF">PYS65_04080</name>
</gene>
<name>A0ABY8JXK8_9ACTN</name>
<organism evidence="2 3">
    <name type="scientific">Streptomyces cathayae</name>
    <dbReference type="NCBI Taxonomy" id="3031124"/>
    <lineage>
        <taxon>Bacteria</taxon>
        <taxon>Bacillati</taxon>
        <taxon>Actinomycetota</taxon>
        <taxon>Actinomycetes</taxon>
        <taxon>Kitasatosporales</taxon>
        <taxon>Streptomycetaceae</taxon>
        <taxon>Streptomyces</taxon>
    </lineage>
</organism>
<dbReference type="InterPro" id="IPR036390">
    <property type="entry name" value="WH_DNA-bd_sf"/>
</dbReference>
<accession>A0ABY8JXK8</accession>
<evidence type="ECO:0000313" key="2">
    <source>
        <dbReference type="EMBL" id="WGD39386.1"/>
    </source>
</evidence>
<protein>
    <submittedName>
        <fullName evidence="2">Helix-turn-helix domain-containing protein</fullName>
    </submittedName>
</protein>
<dbReference type="RefSeq" id="WP_279332386.1">
    <property type="nucleotide sequence ID" value="NZ_CP121682.1"/>
</dbReference>
<dbReference type="InterPro" id="IPR036388">
    <property type="entry name" value="WH-like_DNA-bd_sf"/>
</dbReference>
<dbReference type="Gene3D" id="1.10.10.10">
    <property type="entry name" value="Winged helix-like DNA-binding domain superfamily/Winged helix DNA-binding domain"/>
    <property type="match status" value="1"/>
</dbReference>